<feature type="transmembrane region" description="Helical" evidence="1">
    <location>
        <begin position="115"/>
        <end position="144"/>
    </location>
</feature>
<dbReference type="Pfam" id="PF00563">
    <property type="entry name" value="EAL"/>
    <property type="match status" value="1"/>
</dbReference>
<keyword evidence="5" id="KW-1185">Reference proteome</keyword>
<dbReference type="Gene3D" id="3.30.70.270">
    <property type="match status" value="1"/>
</dbReference>
<evidence type="ECO:0000313" key="4">
    <source>
        <dbReference type="EMBL" id="KIL42780.1"/>
    </source>
</evidence>
<protein>
    <recommendedName>
        <fullName evidence="6">EAL domain-containing protein</fullName>
    </recommendedName>
</protein>
<dbReference type="InterPro" id="IPR043128">
    <property type="entry name" value="Rev_trsase/Diguanyl_cyclase"/>
</dbReference>
<feature type="transmembrane region" description="Helical" evidence="1">
    <location>
        <begin position="89"/>
        <end position="108"/>
    </location>
</feature>
<dbReference type="PROSITE" id="PS50924">
    <property type="entry name" value="MHYT"/>
    <property type="match status" value="1"/>
</dbReference>
<dbReference type="Pfam" id="PF00990">
    <property type="entry name" value="GGDEF"/>
    <property type="match status" value="1"/>
</dbReference>
<dbReference type="InterPro" id="IPR005330">
    <property type="entry name" value="MHYT_dom"/>
</dbReference>
<dbReference type="InterPro" id="IPR050706">
    <property type="entry name" value="Cyclic-di-GMP_PDE-like"/>
</dbReference>
<keyword evidence="1" id="KW-0812">Transmembrane</keyword>
<dbReference type="PROSITE" id="PS50883">
    <property type="entry name" value="EAL"/>
    <property type="match status" value="1"/>
</dbReference>
<evidence type="ECO:0000313" key="5">
    <source>
        <dbReference type="Proteomes" id="UP000031950"/>
    </source>
</evidence>
<feature type="domain" description="EAL" evidence="2">
    <location>
        <begin position="419"/>
        <end position="674"/>
    </location>
</feature>
<dbReference type="OrthoDB" id="2624050at2"/>
<dbReference type="Proteomes" id="UP000031950">
    <property type="component" value="Unassembled WGS sequence"/>
</dbReference>
<dbReference type="InterPro" id="IPR000160">
    <property type="entry name" value="GGDEF_dom"/>
</dbReference>
<sequence>MFSSDGLDSITVVDGEFSYGFVVLSVVIACVSAYVALSMNQRMQQSSFFHKNFWLVLASFAMGLGIWSMHFIGMSALMIPVEMSYDTKWTFISIVPAILASYLAFYFANRPRKSLYPILSAGLIMGFGISAMHYIGMAAMIMSVDYYYKTWMFIASILVAVAVSYVSLYVFSNLQRFMGNQLIKIVTAILMGGAISSMHYIGMAAVVFYTDEPVEYHMHAHEMDMGLVGFVAVGMLLILLISGLTSVLDRYVDHRMSHFDSLTLFPNQRQFEKDINQQLIAGSLTVLHIRNLAAFTNGQGFGFGDQLVAEIGHVIQKNAPAHARIYRLEENRFAVLNLKEQSVSRAKSAMQRVLNELSKPLEIVSQSVIVEMTAAFSYIEKKNGWELFSNAIAVLEHPSTHDRNEVIEYDHLIHTYNFESQVVADLEQAKAEGQLYIVYQPKVCMKTHRVNGAEALIRWKHPAHGFISPAVFIPLLEKHEKVCDLTDWIVQQVCAQIASWSGNHINFGPISINIPGIYLTSPKLMNVIKAQLAAHGIDPAMLELEITETSVIHDIDNAIAAVSDYRKLGLSVALDDFGTGLSSLSYLRKLPVNTIKIDKSFIDEVPTSLKDAGLLSAIVDLCASLKLAIIIEGVEAQEQIDFLHTLSADLTIQGYYFSKPLTAADFKKWTVEQMNKTAG</sequence>
<gene>
    <name evidence="4" type="ORF">KP77_34100</name>
</gene>
<dbReference type="CDD" id="cd01948">
    <property type="entry name" value="EAL"/>
    <property type="match status" value="1"/>
</dbReference>
<dbReference type="PATRIC" id="fig|135826.4.peg.3387"/>
<dbReference type="SUPFAM" id="SSF55073">
    <property type="entry name" value="Nucleotide cyclase"/>
    <property type="match status" value="1"/>
</dbReference>
<dbReference type="InterPro" id="IPR001633">
    <property type="entry name" value="EAL_dom"/>
</dbReference>
<dbReference type="Pfam" id="PF03707">
    <property type="entry name" value="MHYT"/>
    <property type="match status" value="2"/>
</dbReference>
<reference evidence="4 5" key="1">
    <citation type="submission" date="2015-01" db="EMBL/GenBank/DDBJ databases">
        <title>Genome sequence of Jeotgalibacillus alimentarius.</title>
        <authorList>
            <person name="Goh K.M."/>
            <person name="Chan K.-G."/>
            <person name="Yaakop A.S."/>
            <person name="Ee R."/>
            <person name="Gan H.M."/>
            <person name="Chan C.S."/>
        </authorList>
    </citation>
    <scope>NUCLEOTIDE SEQUENCE [LARGE SCALE GENOMIC DNA]</scope>
    <source>
        <strain evidence="4 5">YKJ-13</strain>
    </source>
</reference>
<dbReference type="PANTHER" id="PTHR33121:SF79">
    <property type="entry name" value="CYCLIC DI-GMP PHOSPHODIESTERASE PDED-RELATED"/>
    <property type="match status" value="1"/>
</dbReference>
<feature type="transmembrane region" description="Helical" evidence="1">
    <location>
        <begin position="53"/>
        <end position="77"/>
    </location>
</feature>
<dbReference type="SUPFAM" id="SSF141868">
    <property type="entry name" value="EAL domain-like"/>
    <property type="match status" value="1"/>
</dbReference>
<dbReference type="EMBL" id="JXRQ01000030">
    <property type="protein sequence ID" value="KIL42780.1"/>
    <property type="molecule type" value="Genomic_DNA"/>
</dbReference>
<feature type="transmembrane region" description="Helical" evidence="1">
    <location>
        <begin position="17"/>
        <end position="37"/>
    </location>
</feature>
<dbReference type="GO" id="GO:0071111">
    <property type="term" value="F:cyclic-guanylate-specific phosphodiesterase activity"/>
    <property type="evidence" value="ECO:0007669"/>
    <property type="project" value="InterPro"/>
</dbReference>
<accession>A0A0C2QXI8</accession>
<dbReference type="PANTHER" id="PTHR33121">
    <property type="entry name" value="CYCLIC DI-GMP PHOSPHODIESTERASE PDEF"/>
    <property type="match status" value="1"/>
</dbReference>
<evidence type="ECO:0000259" key="2">
    <source>
        <dbReference type="PROSITE" id="PS50883"/>
    </source>
</evidence>
<dbReference type="GO" id="GO:0016020">
    <property type="term" value="C:membrane"/>
    <property type="evidence" value="ECO:0007669"/>
    <property type="project" value="UniProtKB-UniRule"/>
</dbReference>
<proteinExistence type="predicted"/>
<name>A0A0C2QXI8_9BACL</name>
<evidence type="ECO:0000256" key="1">
    <source>
        <dbReference type="PROSITE-ProRule" id="PRU00244"/>
    </source>
</evidence>
<dbReference type="STRING" id="135826.KP77_34100"/>
<keyword evidence="1" id="KW-1133">Transmembrane helix</keyword>
<organism evidence="4 5">
    <name type="scientific">Jeotgalibacillus alimentarius</name>
    <dbReference type="NCBI Taxonomy" id="135826"/>
    <lineage>
        <taxon>Bacteria</taxon>
        <taxon>Bacillati</taxon>
        <taxon>Bacillota</taxon>
        <taxon>Bacilli</taxon>
        <taxon>Bacillales</taxon>
        <taxon>Caryophanaceae</taxon>
        <taxon>Jeotgalibacillus</taxon>
    </lineage>
</organism>
<evidence type="ECO:0000259" key="3">
    <source>
        <dbReference type="PROSITE" id="PS50924"/>
    </source>
</evidence>
<dbReference type="SMART" id="SM00267">
    <property type="entry name" value="GGDEF"/>
    <property type="match status" value="1"/>
</dbReference>
<feature type="transmembrane region" description="Helical" evidence="1">
    <location>
        <begin position="150"/>
        <end position="171"/>
    </location>
</feature>
<dbReference type="RefSeq" id="WP_041123906.1">
    <property type="nucleotide sequence ID" value="NZ_JXRQ01000030.1"/>
</dbReference>
<evidence type="ECO:0008006" key="6">
    <source>
        <dbReference type="Google" id="ProtNLM"/>
    </source>
</evidence>
<feature type="domain" description="MHYT" evidence="3">
    <location>
        <begin position="17"/>
        <end position="209"/>
    </location>
</feature>
<comment type="caution">
    <text evidence="4">The sequence shown here is derived from an EMBL/GenBank/DDBJ whole genome shotgun (WGS) entry which is preliminary data.</text>
</comment>
<dbReference type="InterPro" id="IPR029787">
    <property type="entry name" value="Nucleotide_cyclase"/>
</dbReference>
<dbReference type="AlphaFoldDB" id="A0A0C2QXI8"/>
<feature type="transmembrane region" description="Helical" evidence="1">
    <location>
        <begin position="183"/>
        <end position="207"/>
    </location>
</feature>
<feature type="transmembrane region" description="Helical" evidence="1">
    <location>
        <begin position="227"/>
        <end position="248"/>
    </location>
</feature>
<dbReference type="Gene3D" id="3.20.20.450">
    <property type="entry name" value="EAL domain"/>
    <property type="match status" value="1"/>
</dbReference>
<dbReference type="SMART" id="SM00052">
    <property type="entry name" value="EAL"/>
    <property type="match status" value="1"/>
</dbReference>
<keyword evidence="1" id="KW-0472">Membrane</keyword>
<dbReference type="InterPro" id="IPR035919">
    <property type="entry name" value="EAL_sf"/>
</dbReference>